<dbReference type="EMBL" id="BAAAHQ010000096">
    <property type="protein sequence ID" value="GAA0955397.1"/>
    <property type="molecule type" value="Genomic_DNA"/>
</dbReference>
<dbReference type="Gene3D" id="3.40.50.300">
    <property type="entry name" value="P-loop containing nucleotide triphosphate hydrolases"/>
    <property type="match status" value="1"/>
</dbReference>
<evidence type="ECO:0000313" key="2">
    <source>
        <dbReference type="EMBL" id="GAA0955397.1"/>
    </source>
</evidence>
<sequence>MYTIQRARAKSGDAGATLPNPFRKFSREQVEFRRGQLHLIAAGPGVGKSALSLTLAVASRVPTLYFSADSDAATQYERAAAMLSGREIHEIAAIVETGDTRYLDSKLAGLRKLRWCFDSSPSLDTIESQVKAWAYVFGNYPENIVVDNVGDVSPDVEERGHIGLESVMDYLADLARQTGACVNALHHLTGDYDDGTQPPPLSALKGKISKKPSLVLNLFRPEEGKLGVVIAKNRHGRPDVAGRYRIALNSDLARMQVTD</sequence>
<name>A0ABP4BVD8_9ACTN</name>
<keyword evidence="3" id="KW-1185">Reference proteome</keyword>
<feature type="domain" description="SF4 helicase" evidence="1">
    <location>
        <begin position="22"/>
        <end position="238"/>
    </location>
</feature>
<dbReference type="Pfam" id="PF03796">
    <property type="entry name" value="DnaB_C"/>
    <property type="match status" value="1"/>
</dbReference>
<dbReference type="SUPFAM" id="SSF52540">
    <property type="entry name" value="P-loop containing nucleoside triphosphate hydrolases"/>
    <property type="match status" value="1"/>
</dbReference>
<evidence type="ECO:0000259" key="1">
    <source>
        <dbReference type="Pfam" id="PF03796"/>
    </source>
</evidence>
<dbReference type="RefSeq" id="WP_343955618.1">
    <property type="nucleotide sequence ID" value="NZ_BAAAHQ010000096.1"/>
</dbReference>
<accession>A0ABP4BVD8</accession>
<gene>
    <name evidence="2" type="ORF">GCM10009560_79250</name>
</gene>
<evidence type="ECO:0000313" key="3">
    <source>
        <dbReference type="Proteomes" id="UP001501578"/>
    </source>
</evidence>
<proteinExistence type="predicted"/>
<dbReference type="Proteomes" id="UP001501578">
    <property type="component" value="Unassembled WGS sequence"/>
</dbReference>
<dbReference type="InterPro" id="IPR027417">
    <property type="entry name" value="P-loop_NTPase"/>
</dbReference>
<dbReference type="InterPro" id="IPR007694">
    <property type="entry name" value="DNA_helicase_DnaB-like_C"/>
</dbReference>
<comment type="caution">
    <text evidence="2">The sequence shown here is derived from an EMBL/GenBank/DDBJ whole genome shotgun (WGS) entry which is preliminary data.</text>
</comment>
<reference evidence="3" key="1">
    <citation type="journal article" date="2019" name="Int. J. Syst. Evol. Microbiol.">
        <title>The Global Catalogue of Microorganisms (GCM) 10K type strain sequencing project: providing services to taxonomists for standard genome sequencing and annotation.</title>
        <authorList>
            <consortium name="The Broad Institute Genomics Platform"/>
            <consortium name="The Broad Institute Genome Sequencing Center for Infectious Disease"/>
            <person name="Wu L."/>
            <person name="Ma J."/>
        </authorList>
    </citation>
    <scope>NUCLEOTIDE SEQUENCE [LARGE SCALE GENOMIC DNA]</scope>
    <source>
        <strain evidence="3">JCM 11136</strain>
    </source>
</reference>
<organism evidence="2 3">
    <name type="scientific">Nonomuraea longicatena</name>
    <dbReference type="NCBI Taxonomy" id="83682"/>
    <lineage>
        <taxon>Bacteria</taxon>
        <taxon>Bacillati</taxon>
        <taxon>Actinomycetota</taxon>
        <taxon>Actinomycetes</taxon>
        <taxon>Streptosporangiales</taxon>
        <taxon>Streptosporangiaceae</taxon>
        <taxon>Nonomuraea</taxon>
    </lineage>
</organism>
<protein>
    <recommendedName>
        <fullName evidence="1">SF4 helicase domain-containing protein</fullName>
    </recommendedName>
</protein>